<dbReference type="Proteomes" id="UP000438476">
    <property type="component" value="Unassembled WGS sequence"/>
</dbReference>
<evidence type="ECO:0000256" key="1">
    <source>
        <dbReference type="ARBA" id="ARBA00006102"/>
    </source>
</evidence>
<evidence type="ECO:0000313" key="6">
    <source>
        <dbReference type="Proteomes" id="UP000438476"/>
    </source>
</evidence>
<gene>
    <name evidence="5" type="ORF">GRI91_08850</name>
</gene>
<feature type="domain" description="CoA carboxyltransferase N-terminal" evidence="3">
    <location>
        <begin position="24"/>
        <end position="280"/>
    </location>
</feature>
<dbReference type="InterPro" id="IPR029045">
    <property type="entry name" value="ClpP/crotonase-like_dom_sf"/>
</dbReference>
<dbReference type="InterPro" id="IPR034733">
    <property type="entry name" value="AcCoA_carboxyl_beta"/>
</dbReference>
<comment type="caution">
    <text evidence="5">The sequence shown here is derived from an EMBL/GenBank/DDBJ whole genome shotgun (WGS) entry which is preliminary data.</text>
</comment>
<keyword evidence="6" id="KW-1185">Reference proteome</keyword>
<name>A0A6I4T6M6_9SPHN</name>
<dbReference type="SUPFAM" id="SSF52096">
    <property type="entry name" value="ClpP/crotonase"/>
    <property type="match status" value="2"/>
</dbReference>
<proteinExistence type="inferred from homology"/>
<dbReference type="AlphaFoldDB" id="A0A6I4T6M6"/>
<dbReference type="PROSITE" id="PS50980">
    <property type="entry name" value="COA_CT_NTER"/>
    <property type="match status" value="1"/>
</dbReference>
<evidence type="ECO:0000256" key="2">
    <source>
        <dbReference type="ARBA" id="ARBA00046317"/>
    </source>
</evidence>
<dbReference type="PANTHER" id="PTHR22855">
    <property type="entry name" value="ACETYL, PROPIONYL, PYRUVATE, AND GLUTACONYL CARBOXYLASE-RELATED"/>
    <property type="match status" value="1"/>
</dbReference>
<dbReference type="Pfam" id="PF01039">
    <property type="entry name" value="Carboxyl_trans"/>
    <property type="match status" value="1"/>
</dbReference>
<dbReference type="PANTHER" id="PTHR22855:SF13">
    <property type="entry name" value="METHYLCROTONOYL-COA CARBOXYLASE BETA CHAIN, MITOCHONDRIAL"/>
    <property type="match status" value="1"/>
</dbReference>
<accession>A0A6I4T6M6</accession>
<protein>
    <submittedName>
        <fullName evidence="5">Methylcrotonoyl-CoA carboxylase</fullName>
    </submittedName>
</protein>
<evidence type="ECO:0000259" key="4">
    <source>
        <dbReference type="PROSITE" id="PS50989"/>
    </source>
</evidence>
<reference evidence="5 6" key="1">
    <citation type="submission" date="2019-12" db="EMBL/GenBank/DDBJ databases">
        <title>Genomic-based taxomic classification of the family Erythrobacteraceae.</title>
        <authorList>
            <person name="Xu L."/>
        </authorList>
    </citation>
    <scope>NUCLEOTIDE SEQUENCE [LARGE SCALE GENOMIC DNA]</scope>
    <source>
        <strain evidence="5 6">LMG 29518</strain>
    </source>
</reference>
<dbReference type="FunFam" id="3.90.226.10:FF:000004">
    <property type="entry name" value="Methylcrotonoyl-CoA carboxylase beta chain"/>
    <property type="match status" value="1"/>
</dbReference>
<dbReference type="InterPro" id="IPR011763">
    <property type="entry name" value="COA_CT_C"/>
</dbReference>
<evidence type="ECO:0000259" key="3">
    <source>
        <dbReference type="PROSITE" id="PS50980"/>
    </source>
</evidence>
<evidence type="ECO:0000313" key="5">
    <source>
        <dbReference type="EMBL" id="MXO65862.1"/>
    </source>
</evidence>
<dbReference type="OrthoDB" id="9803706at2"/>
<dbReference type="PROSITE" id="PS50989">
    <property type="entry name" value="COA_CT_CTER"/>
    <property type="match status" value="1"/>
</dbReference>
<feature type="domain" description="CoA carboxyltransferase C-terminal" evidence="4">
    <location>
        <begin position="283"/>
        <end position="524"/>
    </location>
</feature>
<dbReference type="InterPro" id="IPR045190">
    <property type="entry name" value="MCCB/AccD1-like"/>
</dbReference>
<dbReference type="Gene3D" id="3.90.226.10">
    <property type="entry name" value="2-enoyl-CoA Hydratase, Chain A, domain 1"/>
    <property type="match status" value="2"/>
</dbReference>
<sequence length="533" mass="57169">MSAPVLTSQLDLADPEAIARAAHNRALVQELRDKVAQAALGGSERSREKHVARGKILPRERVARLLDPGSPFLEIAQLAANGLYGDEVAGAGAIAGIGRVSGRQCMILANDATVKGGTYYPMTVKKHLRAQEIAQENHLPCLYLVDSGGANLPHQEEVFPDRDHFGRIFYNQANMSALGIPQIACVMGSCTAGGAYVPAMSDETVIVRNQGTIFLAGPPLVKAATGEEISAEDLGGGDLHGRTSGVVDHVAEDDAHALTILRDIVSHLGDNPEHQTGSHDVVPPKFAQEDLYSIIPDDVRAPYDVHEVIARLVDGSEFHEFKSAYGNTLVCGFARIWGREVAILANNGVIFSESAQKGAHFIELACQRRIPLLFLQNVSGFMVGGKYEAEGIAKHGAKLVTAVATAQVPKITVVIGGSFGAGNYGMCGRAYSPRFLFTWPNARISVMGGEQAASVLATVHRDADSWSEEEAEAFKAPIREKYENEGNPYYATARLWDDGVIDPAQTRDVLGLALAAALEAPIPDRAQFGIFRM</sequence>
<organism evidence="5 6">
    <name type="scientific">Altericroceibacterium endophyticum</name>
    <dbReference type="NCBI Taxonomy" id="1808508"/>
    <lineage>
        <taxon>Bacteria</taxon>
        <taxon>Pseudomonadati</taxon>
        <taxon>Pseudomonadota</taxon>
        <taxon>Alphaproteobacteria</taxon>
        <taxon>Sphingomonadales</taxon>
        <taxon>Erythrobacteraceae</taxon>
        <taxon>Altericroceibacterium</taxon>
    </lineage>
</organism>
<dbReference type="FunFam" id="3.90.226.10:FF:000007">
    <property type="entry name" value="Methylcrotonoyl-CoA carboxylase subunit beta"/>
    <property type="match status" value="1"/>
</dbReference>
<comment type="pathway">
    <text evidence="2">Amino-acid degradation; L-leucine degradation.</text>
</comment>
<dbReference type="GO" id="GO:0006552">
    <property type="term" value="P:L-leucine catabolic process"/>
    <property type="evidence" value="ECO:0007669"/>
    <property type="project" value="TreeGrafter"/>
</dbReference>
<dbReference type="RefSeq" id="WP_160736278.1">
    <property type="nucleotide sequence ID" value="NZ_WTYT01000003.1"/>
</dbReference>
<dbReference type="GO" id="GO:0004485">
    <property type="term" value="F:methylcrotonoyl-CoA carboxylase activity"/>
    <property type="evidence" value="ECO:0007669"/>
    <property type="project" value="TreeGrafter"/>
</dbReference>
<dbReference type="EMBL" id="WTYT01000003">
    <property type="protein sequence ID" value="MXO65862.1"/>
    <property type="molecule type" value="Genomic_DNA"/>
</dbReference>
<dbReference type="GO" id="GO:1905202">
    <property type="term" value="C:methylcrotonoyl-CoA carboxylase complex"/>
    <property type="evidence" value="ECO:0007669"/>
    <property type="project" value="TreeGrafter"/>
</dbReference>
<dbReference type="InterPro" id="IPR011762">
    <property type="entry name" value="COA_CT_N"/>
</dbReference>
<comment type="similarity">
    <text evidence="1">Belongs to the AccD/PCCB family.</text>
</comment>